<organism evidence="3 4">
    <name type="scientific">Kitasatospora acidiphila</name>
    <dbReference type="NCBI Taxonomy" id="2567942"/>
    <lineage>
        <taxon>Bacteria</taxon>
        <taxon>Bacillati</taxon>
        <taxon>Actinomycetota</taxon>
        <taxon>Actinomycetes</taxon>
        <taxon>Kitasatosporales</taxon>
        <taxon>Streptomycetaceae</taxon>
        <taxon>Kitasatospora</taxon>
    </lineage>
</organism>
<reference evidence="3 4" key="1">
    <citation type="submission" date="2019-06" db="EMBL/GenBank/DDBJ databases">
        <title>Description of Kitasatospora acidophila sp. nov. isolated from pine grove soil, and reclassification of Streptomyces novaecaesareae to Kitasatospora novaeceasareae comb. nov.</title>
        <authorList>
            <person name="Kim M.J."/>
        </authorList>
    </citation>
    <scope>NUCLEOTIDE SEQUENCE [LARGE SCALE GENOMIC DNA]</scope>
    <source>
        <strain evidence="3 4">MMS16-CNU292</strain>
    </source>
</reference>
<dbReference type="InterPro" id="IPR000357">
    <property type="entry name" value="HEAT"/>
</dbReference>
<sequence>MPDPLDGLDDIDWTALNHAYGDADDVPELLRGLRSPDPAEREGALDALYGGVHHQGDLYDSTLACLPFLCALAADPAVEDRDALLGLLDSIGESADQARECAGDDIPDPQAVVDQAKDEDEWYEEVSWAYGLLAHAALRDLLPALVPLLADPDPGVRAAAAGLLARRHSRPDAVLELLIEQAGREDDGAARHAHAGSLGTLVGRLHDDPPQRLRAVRALARLAEPGGDPGTELTALAALARHAPDQLPDGTAEQAAAALDRSREQPPAPATDPRPDTDTLLSHLRNLRATTFAEDADERVADALGALHQALGDRVTIRHQLVLHTLRHGDPQSPLEAVDRAGDLHSGWRVPDSAAAETAEALGRLLRDPDEELATAAARELRLGRLPLSPELLDTAAAIAEDGRFHTGWGWERNLAGQCIQLLAAAGDERGVSTLAPLLPGRIAPEDLPHWCEQLRPHVNGDLFGMLYVRMRQIAKSCDKKDEDGKLNHTALRELGRLLAAMAATRRPEAPKIIGPMLTAALTLTQDTTRELHDGPATALSLSDGLGPDAEDALPVLRQLLGDPAQKTRVAAARALWHAGQDPAEFLPALGEVIADADNWYARVCALELAAVMGPAAAPLAEQIREDLAAERDGTDHDPTLARLLIAARAIAPDAEPHDELMRALWTRRRDIRPLIAAALVRERATRGLPDGFPELLRAELADPRRVDNNSKYYGRMRYNTATDDAFRADCRALLAEQPA</sequence>
<dbReference type="Pfam" id="PF02985">
    <property type="entry name" value="HEAT"/>
    <property type="match status" value="1"/>
</dbReference>
<dbReference type="Proteomes" id="UP000319103">
    <property type="component" value="Unassembled WGS sequence"/>
</dbReference>
<dbReference type="InterPro" id="IPR011989">
    <property type="entry name" value="ARM-like"/>
</dbReference>
<dbReference type="PROSITE" id="PS50077">
    <property type="entry name" value="HEAT_REPEAT"/>
    <property type="match status" value="1"/>
</dbReference>
<dbReference type="EMBL" id="VIGB01000003">
    <property type="protein sequence ID" value="TQF06839.1"/>
    <property type="molecule type" value="Genomic_DNA"/>
</dbReference>
<name>A0A540WCT2_9ACTN</name>
<dbReference type="InterPro" id="IPR021133">
    <property type="entry name" value="HEAT_type_2"/>
</dbReference>
<dbReference type="OrthoDB" id="292843at2"/>
<dbReference type="Gene3D" id="1.25.10.10">
    <property type="entry name" value="Leucine-rich Repeat Variant"/>
    <property type="match status" value="2"/>
</dbReference>
<gene>
    <name evidence="3" type="ORF">E6W39_37450</name>
</gene>
<keyword evidence="4" id="KW-1185">Reference proteome</keyword>
<comment type="caution">
    <text evidence="3">The sequence shown here is derived from an EMBL/GenBank/DDBJ whole genome shotgun (WGS) entry which is preliminary data.</text>
</comment>
<dbReference type="RefSeq" id="WP_141637246.1">
    <property type="nucleotide sequence ID" value="NZ_VIGB01000003.1"/>
</dbReference>
<dbReference type="InterPro" id="IPR016024">
    <property type="entry name" value="ARM-type_fold"/>
</dbReference>
<protein>
    <submittedName>
        <fullName evidence="3">M3 family oligoendopeptidase</fullName>
    </submittedName>
</protein>
<accession>A0A540WCT2</accession>
<evidence type="ECO:0000256" key="2">
    <source>
        <dbReference type="SAM" id="MobiDB-lite"/>
    </source>
</evidence>
<proteinExistence type="predicted"/>
<dbReference type="AlphaFoldDB" id="A0A540WCT2"/>
<keyword evidence="1" id="KW-0677">Repeat</keyword>
<evidence type="ECO:0000313" key="4">
    <source>
        <dbReference type="Proteomes" id="UP000319103"/>
    </source>
</evidence>
<feature type="region of interest" description="Disordered" evidence="2">
    <location>
        <begin position="245"/>
        <end position="279"/>
    </location>
</feature>
<evidence type="ECO:0000313" key="3">
    <source>
        <dbReference type="EMBL" id="TQF06839.1"/>
    </source>
</evidence>
<dbReference type="SUPFAM" id="SSF48371">
    <property type="entry name" value="ARM repeat"/>
    <property type="match status" value="1"/>
</dbReference>
<evidence type="ECO:0000256" key="1">
    <source>
        <dbReference type="ARBA" id="ARBA00022737"/>
    </source>
</evidence>